<feature type="binding site" evidence="7">
    <location>
        <position position="129"/>
    </location>
    <ligand>
        <name>[2Fe-2S] cluster</name>
        <dbReference type="ChEBI" id="CHEBI:190135"/>
    </ligand>
</feature>
<evidence type="ECO:0000256" key="2">
    <source>
        <dbReference type="ARBA" id="ARBA00022714"/>
    </source>
</evidence>
<dbReference type="HOGENOM" id="CLU_054362_2_1_0"/>
<gene>
    <name evidence="8" type="ordered locus">SULAZ_1300</name>
</gene>
<dbReference type="RefSeq" id="WP_012674850.1">
    <property type="nucleotide sequence ID" value="NC_012438.1"/>
</dbReference>
<dbReference type="STRING" id="204536.SULAZ_1300"/>
<evidence type="ECO:0000256" key="4">
    <source>
        <dbReference type="ARBA" id="ARBA00023004"/>
    </source>
</evidence>
<dbReference type="InterPro" id="IPR002023">
    <property type="entry name" value="NuoE-like"/>
</dbReference>
<comment type="cofactor">
    <cofactor evidence="7">
        <name>[2Fe-2S] cluster</name>
        <dbReference type="ChEBI" id="CHEBI:190135"/>
    </cofactor>
    <text evidence="7">Binds 1 [2Fe-2S] cluster.</text>
</comment>
<dbReference type="Gene3D" id="1.10.10.1590">
    <property type="entry name" value="NADH-quinone oxidoreductase subunit E"/>
    <property type="match status" value="1"/>
</dbReference>
<dbReference type="InterPro" id="IPR036249">
    <property type="entry name" value="Thioredoxin-like_sf"/>
</dbReference>
<evidence type="ECO:0000256" key="3">
    <source>
        <dbReference type="ARBA" id="ARBA00022723"/>
    </source>
</evidence>
<comment type="cofactor">
    <cofactor evidence="6">
        <name>[2Fe-2S] cluster</name>
        <dbReference type="ChEBI" id="CHEBI:190135"/>
    </cofactor>
</comment>
<dbReference type="eggNOG" id="COG1905">
    <property type="taxonomic scope" value="Bacteria"/>
</dbReference>
<keyword evidence="9" id="KW-1185">Reference proteome</keyword>
<dbReference type="CDD" id="cd03064">
    <property type="entry name" value="TRX_Fd_NuoE"/>
    <property type="match status" value="1"/>
</dbReference>
<dbReference type="PANTHER" id="PTHR43342:SF1">
    <property type="entry name" value="BIFURCATING [FEFE] HYDROGENASE GAMMA SUBUNIT"/>
    <property type="match status" value="1"/>
</dbReference>
<evidence type="ECO:0000256" key="6">
    <source>
        <dbReference type="ARBA" id="ARBA00034078"/>
    </source>
</evidence>
<feature type="binding site" evidence="7">
    <location>
        <position position="125"/>
    </location>
    <ligand>
        <name>[2Fe-2S] cluster</name>
        <dbReference type="ChEBI" id="CHEBI:190135"/>
    </ligand>
</feature>
<evidence type="ECO:0000256" key="1">
    <source>
        <dbReference type="ARBA" id="ARBA00010643"/>
    </source>
</evidence>
<dbReference type="GO" id="GO:0016491">
    <property type="term" value="F:oxidoreductase activity"/>
    <property type="evidence" value="ECO:0007669"/>
    <property type="project" value="UniProtKB-KW"/>
</dbReference>
<dbReference type="Gene3D" id="3.40.30.10">
    <property type="entry name" value="Glutaredoxin"/>
    <property type="match status" value="1"/>
</dbReference>
<dbReference type="Pfam" id="PF01257">
    <property type="entry name" value="2Fe-2S_thioredx"/>
    <property type="match status" value="1"/>
</dbReference>
<dbReference type="SUPFAM" id="SSF52833">
    <property type="entry name" value="Thioredoxin-like"/>
    <property type="match status" value="1"/>
</dbReference>
<dbReference type="PANTHER" id="PTHR43342">
    <property type="entry name" value="NADH-QUINONE OXIDOREDUCTASE, E SUBUNIT"/>
    <property type="match status" value="1"/>
</dbReference>
<evidence type="ECO:0000313" key="8">
    <source>
        <dbReference type="EMBL" id="ACN99537.1"/>
    </source>
</evidence>
<dbReference type="OrthoDB" id="9807941at2"/>
<accession>C1DVY0</accession>
<reference evidence="8 9" key="1">
    <citation type="journal article" date="2009" name="J. Bacteriol.">
        <title>Complete and draft genome sequences of six members of the Aquificales.</title>
        <authorList>
            <person name="Reysenbach A.L."/>
            <person name="Hamamura N."/>
            <person name="Podar M."/>
            <person name="Griffiths E."/>
            <person name="Ferreira S."/>
            <person name="Hochstein R."/>
            <person name="Heidelberg J."/>
            <person name="Johnson J."/>
            <person name="Mead D."/>
            <person name="Pohorille A."/>
            <person name="Sarmiento M."/>
            <person name="Schweighofer K."/>
            <person name="Seshadri R."/>
            <person name="Voytek M.A."/>
        </authorList>
    </citation>
    <scope>NUCLEOTIDE SEQUENCE [LARGE SCALE GENOMIC DNA]</scope>
    <source>
        <strain evidence="9">Az-Fu1 / DSM 15241 / OCM 825</strain>
    </source>
</reference>
<keyword evidence="3 7" id="KW-0479">Metal-binding</keyword>
<feature type="binding site" evidence="7">
    <location>
        <position position="89"/>
    </location>
    <ligand>
        <name>[2Fe-2S] cluster</name>
        <dbReference type="ChEBI" id="CHEBI:190135"/>
    </ligand>
</feature>
<proteinExistence type="inferred from homology"/>
<dbReference type="GO" id="GO:0046872">
    <property type="term" value="F:metal ion binding"/>
    <property type="evidence" value="ECO:0007669"/>
    <property type="project" value="UniProtKB-KW"/>
</dbReference>
<organism evidence="8 9">
    <name type="scientific">Sulfurihydrogenibium azorense (strain DSM 15241 / OCM 825 / Az-Fu1)</name>
    <dbReference type="NCBI Taxonomy" id="204536"/>
    <lineage>
        <taxon>Bacteria</taxon>
        <taxon>Pseudomonadati</taxon>
        <taxon>Aquificota</taxon>
        <taxon>Aquificia</taxon>
        <taxon>Aquificales</taxon>
        <taxon>Hydrogenothermaceae</taxon>
        <taxon>Sulfurihydrogenibium</taxon>
    </lineage>
</organism>
<evidence type="ECO:0000256" key="5">
    <source>
        <dbReference type="ARBA" id="ARBA00023014"/>
    </source>
</evidence>
<dbReference type="InterPro" id="IPR028431">
    <property type="entry name" value="NADP_DH_HndA-like"/>
</dbReference>
<comment type="similarity">
    <text evidence="1">Belongs to the complex I 24 kDa subunit family.</text>
</comment>
<keyword evidence="5 7" id="KW-0411">Iron-sulfur</keyword>
<evidence type="ECO:0000313" key="9">
    <source>
        <dbReference type="Proteomes" id="UP000001369"/>
    </source>
</evidence>
<dbReference type="EC" id="1.6.99.5" evidence="8"/>
<dbReference type="KEGG" id="saf:SULAZ_1300"/>
<dbReference type="EMBL" id="CP001229">
    <property type="protein sequence ID" value="ACN99537.1"/>
    <property type="molecule type" value="Genomic_DNA"/>
</dbReference>
<dbReference type="PIRSF" id="PIRSF000216">
    <property type="entry name" value="NADH_DH_24kDa"/>
    <property type="match status" value="1"/>
</dbReference>
<keyword evidence="2 7" id="KW-0001">2Fe-2S</keyword>
<dbReference type="AlphaFoldDB" id="C1DVY0"/>
<evidence type="ECO:0000256" key="7">
    <source>
        <dbReference type="PIRSR" id="PIRSR000216-1"/>
    </source>
</evidence>
<name>C1DVY0_SULAA</name>
<keyword evidence="8" id="KW-0560">Oxidoreductase</keyword>
<dbReference type="InterPro" id="IPR042128">
    <property type="entry name" value="NuoE_dom"/>
</dbReference>
<feature type="binding site" evidence="7">
    <location>
        <position position="84"/>
    </location>
    <ligand>
        <name>[2Fe-2S] cluster</name>
        <dbReference type="ChEBI" id="CHEBI:190135"/>
    </ligand>
</feature>
<sequence length="160" mass="18803">MEYVYLTQDIKERIDKYLERFPVKEQAVIQSLHLIYSKYRDITLEHMQELSDYLQVPLAHIEGIVSFYDMFRVKRNARHHIRVCKNLPCHIMGCKKLLELFEKLTGEKANEESKNGRFYIETVECIGSCSVAPAFMIDDDLYDGTKINEGKLNEILSKYT</sequence>
<dbReference type="InterPro" id="IPR041921">
    <property type="entry name" value="NuoE_N"/>
</dbReference>
<protein>
    <submittedName>
        <fullName evidence="8">NADH-quinone oxidoreductase subunit e (Nadhdehydrogenase i subunit e) (Ndh-1 subunit e)</fullName>
        <ecNumber evidence="8">1.6.99.5</ecNumber>
    </submittedName>
</protein>
<keyword evidence="4 7" id="KW-0408">Iron</keyword>
<dbReference type="GO" id="GO:0051537">
    <property type="term" value="F:2 iron, 2 sulfur cluster binding"/>
    <property type="evidence" value="ECO:0007669"/>
    <property type="project" value="UniProtKB-KW"/>
</dbReference>
<dbReference type="Proteomes" id="UP000001369">
    <property type="component" value="Chromosome"/>
</dbReference>